<keyword evidence="11" id="KW-1185">Reference proteome</keyword>
<protein>
    <recommendedName>
        <fullName evidence="1">non-specific serine/threonine protein kinase</fullName>
        <ecNumber evidence="1">2.7.11.1</ecNumber>
    </recommendedName>
</protein>
<dbReference type="PANTHER" id="PTHR24363">
    <property type="entry name" value="SERINE/THREONINE PROTEIN KINASE"/>
    <property type="match status" value="1"/>
</dbReference>
<dbReference type="InterPro" id="IPR011009">
    <property type="entry name" value="Kinase-like_dom_sf"/>
</dbReference>
<keyword evidence="4" id="KW-0547">Nucleotide-binding</keyword>
<feature type="domain" description="Protein kinase" evidence="9">
    <location>
        <begin position="1"/>
        <end position="270"/>
    </location>
</feature>
<evidence type="ECO:0000313" key="11">
    <source>
        <dbReference type="Proteomes" id="UP001499988"/>
    </source>
</evidence>
<comment type="caution">
    <text evidence="10">The sequence shown here is derived from an EMBL/GenBank/DDBJ whole genome shotgun (WGS) entry which is preliminary data.</text>
</comment>
<comment type="catalytic activity">
    <reaction evidence="7">
        <text>L-threonyl-[protein] + ATP = O-phospho-L-threonyl-[protein] + ADP + H(+)</text>
        <dbReference type="Rhea" id="RHEA:46608"/>
        <dbReference type="Rhea" id="RHEA-COMP:11060"/>
        <dbReference type="Rhea" id="RHEA-COMP:11605"/>
        <dbReference type="ChEBI" id="CHEBI:15378"/>
        <dbReference type="ChEBI" id="CHEBI:30013"/>
        <dbReference type="ChEBI" id="CHEBI:30616"/>
        <dbReference type="ChEBI" id="CHEBI:61977"/>
        <dbReference type="ChEBI" id="CHEBI:456216"/>
        <dbReference type="EC" id="2.7.11.1"/>
    </reaction>
</comment>
<dbReference type="Proteomes" id="UP001499988">
    <property type="component" value="Unassembled WGS sequence"/>
</dbReference>
<sequence>MERLAARGLGLLPHTRYQLDKVVYENAATKRAFYRVKHASMPGLTYGLKLLQVDDPREAKTVRHEVTALNRLPFGTSARCHHHWQDGNTHYLLTDWIDGKPLSEIFTRPPQSQQEGLERIKVAEKLASKLANLHRLRVIHRDIKPENVVAQVTGRNVRDVVLIDFGLSNQKRGIEEGTYLYRSPEQGGTRSVSLSGTSDVFSLCQTILFLLTGQPITLEASFNHTDWDTDIVLSLPNWCLPELNDLLVKGLRFNPNDRLKQASTVANGLRDVSRKMNARRAR</sequence>
<keyword evidence="3" id="KW-0808">Transferase</keyword>
<name>A0ABP9EYP0_9GAMM</name>
<evidence type="ECO:0000256" key="6">
    <source>
        <dbReference type="ARBA" id="ARBA00022840"/>
    </source>
</evidence>
<dbReference type="PROSITE" id="PS50011">
    <property type="entry name" value="PROTEIN_KINASE_DOM"/>
    <property type="match status" value="1"/>
</dbReference>
<proteinExistence type="predicted"/>
<evidence type="ECO:0000256" key="4">
    <source>
        <dbReference type="ARBA" id="ARBA00022741"/>
    </source>
</evidence>
<organism evidence="10 11">
    <name type="scientific">Ferrimonas pelagia</name>
    <dbReference type="NCBI Taxonomy" id="1177826"/>
    <lineage>
        <taxon>Bacteria</taxon>
        <taxon>Pseudomonadati</taxon>
        <taxon>Pseudomonadota</taxon>
        <taxon>Gammaproteobacteria</taxon>
        <taxon>Alteromonadales</taxon>
        <taxon>Ferrimonadaceae</taxon>
        <taxon>Ferrimonas</taxon>
    </lineage>
</organism>
<keyword evidence="2" id="KW-0723">Serine/threonine-protein kinase</keyword>
<evidence type="ECO:0000256" key="5">
    <source>
        <dbReference type="ARBA" id="ARBA00022777"/>
    </source>
</evidence>
<dbReference type="RefSeq" id="WP_345335463.1">
    <property type="nucleotide sequence ID" value="NZ_BAABJZ010000076.1"/>
</dbReference>
<dbReference type="EC" id="2.7.11.1" evidence="1"/>
<evidence type="ECO:0000259" key="9">
    <source>
        <dbReference type="PROSITE" id="PS50011"/>
    </source>
</evidence>
<gene>
    <name evidence="10" type="ORF">GCM10023333_22230</name>
</gene>
<dbReference type="SMART" id="SM00220">
    <property type="entry name" value="S_TKc"/>
    <property type="match status" value="1"/>
</dbReference>
<evidence type="ECO:0000256" key="1">
    <source>
        <dbReference type="ARBA" id="ARBA00012513"/>
    </source>
</evidence>
<dbReference type="Gene3D" id="1.10.510.10">
    <property type="entry name" value="Transferase(Phosphotransferase) domain 1"/>
    <property type="match status" value="1"/>
</dbReference>
<dbReference type="Pfam" id="PF00069">
    <property type="entry name" value="Pkinase"/>
    <property type="match status" value="1"/>
</dbReference>
<evidence type="ECO:0000256" key="2">
    <source>
        <dbReference type="ARBA" id="ARBA00022527"/>
    </source>
</evidence>
<evidence type="ECO:0000256" key="3">
    <source>
        <dbReference type="ARBA" id="ARBA00022679"/>
    </source>
</evidence>
<dbReference type="SUPFAM" id="SSF56112">
    <property type="entry name" value="Protein kinase-like (PK-like)"/>
    <property type="match status" value="1"/>
</dbReference>
<evidence type="ECO:0000256" key="7">
    <source>
        <dbReference type="ARBA" id="ARBA00047899"/>
    </source>
</evidence>
<reference evidence="11" key="1">
    <citation type="journal article" date="2019" name="Int. J. Syst. Evol. Microbiol.">
        <title>The Global Catalogue of Microorganisms (GCM) 10K type strain sequencing project: providing services to taxonomists for standard genome sequencing and annotation.</title>
        <authorList>
            <consortium name="The Broad Institute Genomics Platform"/>
            <consortium name="The Broad Institute Genome Sequencing Center for Infectious Disease"/>
            <person name="Wu L."/>
            <person name="Ma J."/>
        </authorList>
    </citation>
    <scope>NUCLEOTIDE SEQUENCE [LARGE SCALE GENOMIC DNA]</scope>
    <source>
        <strain evidence="11">JCM 18401</strain>
    </source>
</reference>
<dbReference type="InterPro" id="IPR000719">
    <property type="entry name" value="Prot_kinase_dom"/>
</dbReference>
<evidence type="ECO:0000313" key="10">
    <source>
        <dbReference type="EMBL" id="GAA4888445.1"/>
    </source>
</evidence>
<keyword evidence="5" id="KW-0418">Kinase</keyword>
<evidence type="ECO:0000256" key="8">
    <source>
        <dbReference type="ARBA" id="ARBA00048679"/>
    </source>
</evidence>
<dbReference type="EMBL" id="BAABJZ010000076">
    <property type="protein sequence ID" value="GAA4888445.1"/>
    <property type="molecule type" value="Genomic_DNA"/>
</dbReference>
<keyword evidence="6" id="KW-0067">ATP-binding</keyword>
<comment type="catalytic activity">
    <reaction evidence="8">
        <text>L-seryl-[protein] + ATP = O-phospho-L-seryl-[protein] + ADP + H(+)</text>
        <dbReference type="Rhea" id="RHEA:17989"/>
        <dbReference type="Rhea" id="RHEA-COMP:9863"/>
        <dbReference type="Rhea" id="RHEA-COMP:11604"/>
        <dbReference type="ChEBI" id="CHEBI:15378"/>
        <dbReference type="ChEBI" id="CHEBI:29999"/>
        <dbReference type="ChEBI" id="CHEBI:30616"/>
        <dbReference type="ChEBI" id="CHEBI:83421"/>
        <dbReference type="ChEBI" id="CHEBI:456216"/>
        <dbReference type="EC" id="2.7.11.1"/>
    </reaction>
</comment>
<accession>A0ABP9EYP0</accession>
<dbReference type="PANTHER" id="PTHR24363:SF0">
    <property type="entry name" value="SERINE_THREONINE KINASE LIKE DOMAIN CONTAINING 1"/>
    <property type="match status" value="1"/>
</dbReference>